<protein>
    <submittedName>
        <fullName evidence="2">Uncharacterized protein</fullName>
    </submittedName>
</protein>
<dbReference type="EMBL" id="QGKX02001347">
    <property type="protein sequence ID" value="KAF3524014.1"/>
    <property type="molecule type" value="Genomic_DNA"/>
</dbReference>
<feature type="compositionally biased region" description="Basic and acidic residues" evidence="1">
    <location>
        <begin position="1"/>
        <end position="12"/>
    </location>
</feature>
<evidence type="ECO:0000256" key="1">
    <source>
        <dbReference type="SAM" id="MobiDB-lite"/>
    </source>
</evidence>
<sequence length="159" mass="17862">MGGNEEAERANDGDDEDDVPERAVPVGISPRNIPTDTLPRNIPTAKVSLNIPTAKVRRNIPTPLFSRNVSEDRSIGIIRGDTDEQFIEDVFLADIESNHEIIHFCYLGHSLQYLLISVFGGFTIKFAYYQGLTEMNSKVRRVYIKCGIGHAQRKAKDRT</sequence>
<gene>
    <name evidence="2" type="ORF">F2Q69_00051160</name>
</gene>
<evidence type="ECO:0000313" key="3">
    <source>
        <dbReference type="Proteomes" id="UP000712600"/>
    </source>
</evidence>
<accession>A0A8S9PRZ7</accession>
<evidence type="ECO:0000313" key="2">
    <source>
        <dbReference type="EMBL" id="KAF3524014.1"/>
    </source>
</evidence>
<organism evidence="2 3">
    <name type="scientific">Brassica cretica</name>
    <name type="common">Mustard</name>
    <dbReference type="NCBI Taxonomy" id="69181"/>
    <lineage>
        <taxon>Eukaryota</taxon>
        <taxon>Viridiplantae</taxon>
        <taxon>Streptophyta</taxon>
        <taxon>Embryophyta</taxon>
        <taxon>Tracheophyta</taxon>
        <taxon>Spermatophyta</taxon>
        <taxon>Magnoliopsida</taxon>
        <taxon>eudicotyledons</taxon>
        <taxon>Gunneridae</taxon>
        <taxon>Pentapetalae</taxon>
        <taxon>rosids</taxon>
        <taxon>malvids</taxon>
        <taxon>Brassicales</taxon>
        <taxon>Brassicaceae</taxon>
        <taxon>Brassiceae</taxon>
        <taxon>Brassica</taxon>
    </lineage>
</organism>
<dbReference type="AlphaFoldDB" id="A0A8S9PRZ7"/>
<feature type="region of interest" description="Disordered" evidence="1">
    <location>
        <begin position="1"/>
        <end position="39"/>
    </location>
</feature>
<comment type="caution">
    <text evidence="2">The sequence shown here is derived from an EMBL/GenBank/DDBJ whole genome shotgun (WGS) entry which is preliminary data.</text>
</comment>
<dbReference type="Proteomes" id="UP000712600">
    <property type="component" value="Unassembled WGS sequence"/>
</dbReference>
<name>A0A8S9PRZ7_BRACR</name>
<proteinExistence type="predicted"/>
<reference evidence="2" key="1">
    <citation type="submission" date="2019-12" db="EMBL/GenBank/DDBJ databases">
        <title>Genome sequencing and annotation of Brassica cretica.</title>
        <authorList>
            <person name="Studholme D.J."/>
            <person name="Sarris P."/>
        </authorList>
    </citation>
    <scope>NUCLEOTIDE SEQUENCE</scope>
    <source>
        <strain evidence="2">PFS-109/04</strain>
        <tissue evidence="2">Leaf</tissue>
    </source>
</reference>